<accession>A0A6L8T5V6</accession>
<dbReference type="GO" id="GO:0008237">
    <property type="term" value="F:metallopeptidase activity"/>
    <property type="evidence" value="ECO:0007669"/>
    <property type="project" value="InterPro"/>
</dbReference>
<sequence length="346" mass="38844">MSMVNADSTQLLTILKNLQNSISSIETTKNSVKLKYQQLGNEWNDKKYYELGNIVKDCNKALNDLLQIMLQTEKYVASLAKSIQEYDNVSLDTNSAHNSFVQSLRVPNTGNSSYEYCLGVLTQGSMPSGYSGILSNRHENAEKSVKEVFDHYAGKLMIRDSEYPPNQTAHYSPANYIGHSRGVYYNAIADMTNPRGAGTTYFHELAHMIDHAACNYQNNLSNTPEFAAALIDDGQRILNLYNNLSPERQAAFLNRIRQNSAHSFSDLIDATTNGQLHGSYGHSRNYWTRAGNLQAEAFAHFFEASMGGQDKLELLSNFFPTAFGIFSSMIDSIRPDNQVRILSRER</sequence>
<dbReference type="AlphaFoldDB" id="A0A6L8T5V6"/>
<evidence type="ECO:0000313" key="2">
    <source>
        <dbReference type="Proteomes" id="UP000477285"/>
    </source>
</evidence>
<proteinExistence type="predicted"/>
<gene>
    <name evidence="1" type="ORF">GT728_17255</name>
</gene>
<dbReference type="Proteomes" id="UP000477285">
    <property type="component" value="Unassembled WGS sequence"/>
</dbReference>
<comment type="caution">
    <text evidence="1">The sequence shown here is derived from an EMBL/GenBank/DDBJ whole genome shotgun (WGS) entry which is preliminary data.</text>
</comment>
<protein>
    <submittedName>
        <fullName evidence="1">Uncharacterized protein</fullName>
    </submittedName>
</protein>
<dbReference type="EMBL" id="WWVQ01000058">
    <property type="protein sequence ID" value="MZL34889.1"/>
    <property type="molecule type" value="Genomic_DNA"/>
</dbReference>
<reference evidence="1 2" key="1">
    <citation type="journal article" date="2019" name="Nat. Med.">
        <title>A library of human gut bacterial isolates paired with longitudinal multiomics data enables mechanistic microbiome research.</title>
        <authorList>
            <person name="Poyet M."/>
            <person name="Groussin M."/>
            <person name="Gibbons S.M."/>
            <person name="Avila-Pacheco J."/>
            <person name="Jiang X."/>
            <person name="Kearney S.M."/>
            <person name="Perrotta A.R."/>
            <person name="Berdy B."/>
            <person name="Zhao S."/>
            <person name="Lieberman T.D."/>
            <person name="Swanson P.K."/>
            <person name="Smith M."/>
            <person name="Roesemann S."/>
            <person name="Alexander J.E."/>
            <person name="Rich S.A."/>
            <person name="Livny J."/>
            <person name="Vlamakis H."/>
            <person name="Clish C."/>
            <person name="Bullock K."/>
            <person name="Deik A."/>
            <person name="Scott J."/>
            <person name="Pierce K.A."/>
            <person name="Xavier R.J."/>
            <person name="Alm E.J."/>
        </authorList>
    </citation>
    <scope>NUCLEOTIDE SEQUENCE [LARGE SCALE GENOMIC DNA]</scope>
    <source>
        <strain evidence="1 2">BIOML-A1</strain>
    </source>
</reference>
<dbReference type="Gene3D" id="1.10.287.850">
    <property type="entry name" value="HP0062-like domain"/>
    <property type="match status" value="1"/>
</dbReference>
<name>A0A6L8T5V6_9FIRM</name>
<organism evidence="1 2">
    <name type="scientific">Blautia wexlerae</name>
    <dbReference type="NCBI Taxonomy" id="418240"/>
    <lineage>
        <taxon>Bacteria</taxon>
        <taxon>Bacillati</taxon>
        <taxon>Bacillota</taxon>
        <taxon>Clostridia</taxon>
        <taxon>Lachnospirales</taxon>
        <taxon>Lachnospiraceae</taxon>
        <taxon>Blautia</taxon>
    </lineage>
</organism>
<evidence type="ECO:0000313" key="1">
    <source>
        <dbReference type="EMBL" id="MZL34889.1"/>
    </source>
</evidence>
<dbReference type="InterPro" id="IPR024079">
    <property type="entry name" value="MetalloPept_cat_dom_sf"/>
</dbReference>
<dbReference type="Gene3D" id="3.40.390.10">
    <property type="entry name" value="Collagenase (Catalytic Domain)"/>
    <property type="match status" value="1"/>
</dbReference>